<evidence type="ECO:0000256" key="1">
    <source>
        <dbReference type="SAM" id="SignalP"/>
    </source>
</evidence>
<evidence type="ECO:0008006" key="4">
    <source>
        <dbReference type="Google" id="ProtNLM"/>
    </source>
</evidence>
<dbReference type="STRING" id="1447875.A0A2B7YC09"/>
<sequence length="541" mass="61088">MAASRGPCLIPASLLRSVFGIALNTRIIAVCGATDLEGAGSQNKDGWLFRDFYLFHTLLRGHNVPQIWMTTEHPKDLVDKYGPYLHGNPFHRRKVVLDSEMIVSGKIGPITICDRATLKSDFITTLRSEVQAAREDLQDLLILVFGHGDIQTHGIILGTGEFSKLRSSNINGVVHNTGIFPELLSTSCYSGAWSIKPERNITTITADSSYWDIDTMLSSISGSIWGSAVMSALLRTADGETDLGTDLDDLLPEDATQEQKHALDELLQAVWKRFFYPNDSQLSLASNGSCIAFSAQDNGWDSFWRGNERHYNALKDYPTPEPQDRQVIRIRATLPFQRIVEQMAKEYFDSRPGSDVAFHKEIMDSITGPGKEFHSLQRPFAILAYRLNLIALADRYIALVCEGLNGYRCADWDDSLVPIYLERKMVMYDRLRRQIYGMRLFPPPYKTQGKPWFKPANYLAAILTWRSSNKEWAEKMLQILKKVRNRVLNGLSGRLLQDPDIQSKRKEVAKTLRKEFISPPKERGIHGGAGGVVVWRVRGNH</sequence>
<keyword evidence="1" id="KW-0732">Signal</keyword>
<organism evidence="2 3">
    <name type="scientific">Helicocarpus griseus UAMH5409</name>
    <dbReference type="NCBI Taxonomy" id="1447875"/>
    <lineage>
        <taxon>Eukaryota</taxon>
        <taxon>Fungi</taxon>
        <taxon>Dikarya</taxon>
        <taxon>Ascomycota</taxon>
        <taxon>Pezizomycotina</taxon>
        <taxon>Eurotiomycetes</taxon>
        <taxon>Eurotiomycetidae</taxon>
        <taxon>Onygenales</taxon>
        <taxon>Ajellomycetaceae</taxon>
        <taxon>Helicocarpus</taxon>
    </lineage>
</organism>
<protein>
    <recommendedName>
        <fullName evidence="4">CHAT domain-containing protein</fullName>
    </recommendedName>
</protein>
<reference evidence="2 3" key="1">
    <citation type="submission" date="2017-10" db="EMBL/GenBank/DDBJ databases">
        <title>Comparative genomics in systemic dimorphic fungi from Ajellomycetaceae.</title>
        <authorList>
            <person name="Munoz J.F."/>
            <person name="Mcewen J.G."/>
            <person name="Clay O.K."/>
            <person name="Cuomo C.A."/>
        </authorList>
    </citation>
    <scope>NUCLEOTIDE SEQUENCE [LARGE SCALE GENOMIC DNA]</scope>
    <source>
        <strain evidence="2 3">UAMH5409</strain>
    </source>
</reference>
<evidence type="ECO:0000313" key="2">
    <source>
        <dbReference type="EMBL" id="PGH18740.1"/>
    </source>
</evidence>
<dbReference type="AlphaFoldDB" id="A0A2B7YC09"/>
<name>A0A2B7YC09_9EURO</name>
<feature type="chain" id="PRO_5012564037" description="CHAT domain-containing protein" evidence="1">
    <location>
        <begin position="21"/>
        <end position="541"/>
    </location>
</feature>
<keyword evidence="3" id="KW-1185">Reference proteome</keyword>
<accession>A0A2B7YC09</accession>
<feature type="signal peptide" evidence="1">
    <location>
        <begin position="1"/>
        <end position="20"/>
    </location>
</feature>
<evidence type="ECO:0000313" key="3">
    <source>
        <dbReference type="Proteomes" id="UP000223968"/>
    </source>
</evidence>
<dbReference type="EMBL" id="PDNB01000002">
    <property type="protein sequence ID" value="PGH18740.1"/>
    <property type="molecule type" value="Genomic_DNA"/>
</dbReference>
<comment type="caution">
    <text evidence="2">The sequence shown here is derived from an EMBL/GenBank/DDBJ whole genome shotgun (WGS) entry which is preliminary data.</text>
</comment>
<dbReference type="Proteomes" id="UP000223968">
    <property type="component" value="Unassembled WGS sequence"/>
</dbReference>
<gene>
    <name evidence="2" type="ORF">AJ79_00153</name>
</gene>
<dbReference type="OrthoDB" id="3000060at2759"/>
<proteinExistence type="predicted"/>